<keyword evidence="2" id="KW-0805">Transcription regulation</keyword>
<dbReference type="Pfam" id="PF00126">
    <property type="entry name" value="HTH_1"/>
    <property type="match status" value="1"/>
</dbReference>
<dbReference type="PANTHER" id="PTHR30537:SF5">
    <property type="entry name" value="HTH-TYPE TRANSCRIPTIONAL ACTIVATOR TTDR-RELATED"/>
    <property type="match status" value="1"/>
</dbReference>
<dbReference type="PANTHER" id="PTHR30537">
    <property type="entry name" value="HTH-TYPE TRANSCRIPTIONAL REGULATOR"/>
    <property type="match status" value="1"/>
</dbReference>
<dbReference type="CDD" id="cd08422">
    <property type="entry name" value="PBP2_CrgA_like"/>
    <property type="match status" value="1"/>
</dbReference>
<dbReference type="EMBL" id="JALPRX010000073">
    <property type="protein sequence ID" value="MCK8786040.1"/>
    <property type="molecule type" value="Genomic_DNA"/>
</dbReference>
<evidence type="ECO:0000256" key="5">
    <source>
        <dbReference type="SAM" id="MobiDB-lite"/>
    </source>
</evidence>
<evidence type="ECO:0000256" key="2">
    <source>
        <dbReference type="ARBA" id="ARBA00023015"/>
    </source>
</evidence>
<dbReference type="InterPro" id="IPR005119">
    <property type="entry name" value="LysR_subst-bd"/>
</dbReference>
<feature type="region of interest" description="Disordered" evidence="5">
    <location>
        <begin position="306"/>
        <end position="346"/>
    </location>
</feature>
<organism evidence="7 8">
    <name type="scientific">Roseomonas acroporae</name>
    <dbReference type="NCBI Taxonomy" id="2937791"/>
    <lineage>
        <taxon>Bacteria</taxon>
        <taxon>Pseudomonadati</taxon>
        <taxon>Pseudomonadota</taxon>
        <taxon>Alphaproteobacteria</taxon>
        <taxon>Acetobacterales</taxon>
        <taxon>Roseomonadaceae</taxon>
        <taxon>Roseomonas</taxon>
    </lineage>
</organism>
<dbReference type="InterPro" id="IPR036390">
    <property type="entry name" value="WH_DNA-bd_sf"/>
</dbReference>
<evidence type="ECO:0000313" key="7">
    <source>
        <dbReference type="EMBL" id="MCK8786040.1"/>
    </source>
</evidence>
<comment type="similarity">
    <text evidence="1">Belongs to the LysR transcriptional regulatory family.</text>
</comment>
<dbReference type="Pfam" id="PF03466">
    <property type="entry name" value="LysR_substrate"/>
    <property type="match status" value="1"/>
</dbReference>
<dbReference type="RefSeq" id="WP_248668157.1">
    <property type="nucleotide sequence ID" value="NZ_JALPRX010000073.1"/>
</dbReference>
<feature type="compositionally biased region" description="Low complexity" evidence="5">
    <location>
        <begin position="316"/>
        <end position="325"/>
    </location>
</feature>
<dbReference type="SUPFAM" id="SSF46785">
    <property type="entry name" value="Winged helix' DNA-binding domain"/>
    <property type="match status" value="1"/>
</dbReference>
<dbReference type="Proteomes" id="UP001139516">
    <property type="component" value="Unassembled WGS sequence"/>
</dbReference>
<evidence type="ECO:0000256" key="1">
    <source>
        <dbReference type="ARBA" id="ARBA00009437"/>
    </source>
</evidence>
<dbReference type="GO" id="GO:0003700">
    <property type="term" value="F:DNA-binding transcription factor activity"/>
    <property type="evidence" value="ECO:0007669"/>
    <property type="project" value="InterPro"/>
</dbReference>
<evidence type="ECO:0000259" key="6">
    <source>
        <dbReference type="PROSITE" id="PS50931"/>
    </source>
</evidence>
<dbReference type="FunFam" id="1.10.10.10:FF:000001">
    <property type="entry name" value="LysR family transcriptional regulator"/>
    <property type="match status" value="1"/>
</dbReference>
<comment type="caution">
    <text evidence="7">The sequence shown here is derived from an EMBL/GenBank/DDBJ whole genome shotgun (WGS) entry which is preliminary data.</text>
</comment>
<dbReference type="InterPro" id="IPR036388">
    <property type="entry name" value="WH-like_DNA-bd_sf"/>
</dbReference>
<evidence type="ECO:0000256" key="3">
    <source>
        <dbReference type="ARBA" id="ARBA00023125"/>
    </source>
</evidence>
<gene>
    <name evidence="7" type="ORF">M0638_16810</name>
</gene>
<dbReference type="Gene3D" id="3.40.190.290">
    <property type="match status" value="1"/>
</dbReference>
<dbReference type="GO" id="GO:0006351">
    <property type="term" value="P:DNA-templated transcription"/>
    <property type="evidence" value="ECO:0007669"/>
    <property type="project" value="TreeGrafter"/>
</dbReference>
<dbReference type="SUPFAM" id="SSF53850">
    <property type="entry name" value="Periplasmic binding protein-like II"/>
    <property type="match status" value="1"/>
</dbReference>
<protein>
    <submittedName>
        <fullName evidence="7">LysR family transcriptional regulator</fullName>
    </submittedName>
</protein>
<dbReference type="AlphaFoldDB" id="A0A9X1YAD1"/>
<dbReference type="PRINTS" id="PR00039">
    <property type="entry name" value="HTHLYSR"/>
</dbReference>
<keyword evidence="3" id="KW-0238">DNA-binding</keyword>
<reference evidence="7" key="1">
    <citation type="submission" date="2022-04" db="EMBL/GenBank/DDBJ databases">
        <title>Roseomonas acroporae sp. nov., isolated from coral Acropora digitifera.</title>
        <authorList>
            <person name="Sun H."/>
        </authorList>
    </citation>
    <scope>NUCLEOTIDE SEQUENCE</scope>
    <source>
        <strain evidence="7">NAR14</strain>
    </source>
</reference>
<accession>A0A9X1YAD1</accession>
<evidence type="ECO:0000313" key="8">
    <source>
        <dbReference type="Proteomes" id="UP001139516"/>
    </source>
</evidence>
<dbReference type="GO" id="GO:0043565">
    <property type="term" value="F:sequence-specific DNA binding"/>
    <property type="evidence" value="ECO:0007669"/>
    <property type="project" value="TreeGrafter"/>
</dbReference>
<name>A0A9X1YAD1_9PROT</name>
<feature type="domain" description="HTH lysR-type" evidence="6">
    <location>
        <begin position="1"/>
        <end position="59"/>
    </location>
</feature>
<proteinExistence type="inferred from homology"/>
<dbReference type="Gene3D" id="1.10.10.10">
    <property type="entry name" value="Winged helix-like DNA-binding domain superfamily/Winged helix DNA-binding domain"/>
    <property type="match status" value="1"/>
</dbReference>
<feature type="compositionally biased region" description="Low complexity" evidence="5">
    <location>
        <begin position="332"/>
        <end position="346"/>
    </location>
</feature>
<sequence>MDRLQQMTVFRRVVETGNITRAARDLAMSQPSVSRLVSELEHRLGAPLLIRAPRGLRVTPAGEAFYAETVRLLDELEAAEDAVRADRTEASGQVRLAAPIVFFNKVVMPWMPAFLAAYPAVHIEAVLEDRVIDLTGEGIDLGLRVGPVRDAGLIVRRVGRLTFNLFASPDYLARAGTPASPEELTEHECCAGHVQPGPAEWTLETIQGHAVTVTVHGRFRASSVEATRLAAEAGLGIALLSAPSVAERVEAGALVPVLPTWHERSRDVSLVWPGTRHLPRRVRVLVEFLAERFGSSPLLSLRQAVPDRNAARESTRSASRGATRGAARDTAAEAAAPAGNGALADG</sequence>
<keyword evidence="4" id="KW-0804">Transcription</keyword>
<dbReference type="PROSITE" id="PS50931">
    <property type="entry name" value="HTH_LYSR"/>
    <property type="match status" value="1"/>
</dbReference>
<keyword evidence="8" id="KW-1185">Reference proteome</keyword>
<evidence type="ECO:0000256" key="4">
    <source>
        <dbReference type="ARBA" id="ARBA00023163"/>
    </source>
</evidence>
<dbReference type="InterPro" id="IPR000847">
    <property type="entry name" value="LysR_HTH_N"/>
</dbReference>
<dbReference type="InterPro" id="IPR058163">
    <property type="entry name" value="LysR-type_TF_proteobact-type"/>
</dbReference>